<feature type="chain" id="PRO_5032793813" evidence="1">
    <location>
        <begin position="17"/>
        <end position="211"/>
    </location>
</feature>
<name>A0A812GH35_9DINO</name>
<gene>
    <name evidence="2" type="ORF">SNAT2548_LOCUS382</name>
</gene>
<sequence length="211" mass="23436">MLVALFIWSWFGPSWSDRGMKELELHEIHAHADAVLQENHTETRGCDPGKTLPAQIPALNYGAKPTTTLSNQCWERCSAAETSGKHFSDSALKFVQGMAQDNGIVKALIYGGLHVSGVLPDWDVDYACKSTFDLIVLKCPRGYFKSSACRLNADYFTRSNPLCAAAYDGLGKNNGEYRCAVVNWWDTCCSTKQPQQDDDCPQCGQDQYFCT</sequence>
<keyword evidence="1" id="KW-0732">Signal</keyword>
<evidence type="ECO:0000313" key="2">
    <source>
        <dbReference type="EMBL" id="CAE6918543.1"/>
    </source>
</evidence>
<proteinExistence type="predicted"/>
<accession>A0A812GH35</accession>
<keyword evidence="3" id="KW-1185">Reference proteome</keyword>
<dbReference type="Proteomes" id="UP000604046">
    <property type="component" value="Unassembled WGS sequence"/>
</dbReference>
<organism evidence="2 3">
    <name type="scientific">Symbiodinium natans</name>
    <dbReference type="NCBI Taxonomy" id="878477"/>
    <lineage>
        <taxon>Eukaryota</taxon>
        <taxon>Sar</taxon>
        <taxon>Alveolata</taxon>
        <taxon>Dinophyceae</taxon>
        <taxon>Suessiales</taxon>
        <taxon>Symbiodiniaceae</taxon>
        <taxon>Symbiodinium</taxon>
    </lineage>
</organism>
<comment type="caution">
    <text evidence="2">The sequence shown here is derived from an EMBL/GenBank/DDBJ whole genome shotgun (WGS) entry which is preliminary data.</text>
</comment>
<dbReference type="EMBL" id="CAJNDS010000017">
    <property type="protein sequence ID" value="CAE6918543.1"/>
    <property type="molecule type" value="Genomic_DNA"/>
</dbReference>
<protein>
    <submittedName>
        <fullName evidence="2">Uncharacterized protein</fullName>
    </submittedName>
</protein>
<feature type="signal peptide" evidence="1">
    <location>
        <begin position="1"/>
        <end position="16"/>
    </location>
</feature>
<dbReference type="AlphaFoldDB" id="A0A812GH35"/>
<evidence type="ECO:0000313" key="3">
    <source>
        <dbReference type="Proteomes" id="UP000604046"/>
    </source>
</evidence>
<evidence type="ECO:0000256" key="1">
    <source>
        <dbReference type="SAM" id="SignalP"/>
    </source>
</evidence>
<reference evidence="2" key="1">
    <citation type="submission" date="2021-02" db="EMBL/GenBank/DDBJ databases">
        <authorList>
            <person name="Dougan E. K."/>
            <person name="Rhodes N."/>
            <person name="Thang M."/>
            <person name="Chan C."/>
        </authorList>
    </citation>
    <scope>NUCLEOTIDE SEQUENCE</scope>
</reference>